<dbReference type="SMART" id="SM00028">
    <property type="entry name" value="TPR"/>
    <property type="match status" value="4"/>
</dbReference>
<dbReference type="PROSITE" id="PS51670">
    <property type="entry name" value="SHKT"/>
    <property type="match status" value="1"/>
</dbReference>
<evidence type="ECO:0000256" key="3">
    <source>
        <dbReference type="SAM" id="Coils"/>
    </source>
</evidence>
<evidence type="ECO:0000259" key="6">
    <source>
        <dbReference type="PROSITE" id="PS51670"/>
    </source>
</evidence>
<dbReference type="CDD" id="cd06257">
    <property type="entry name" value="DnaJ"/>
    <property type="match status" value="1"/>
</dbReference>
<protein>
    <submittedName>
        <fullName evidence="7">Uncharacterized protein</fullName>
    </submittedName>
</protein>
<evidence type="ECO:0000256" key="2">
    <source>
        <dbReference type="ARBA" id="ARBA00022803"/>
    </source>
</evidence>
<feature type="signal peptide" evidence="4">
    <location>
        <begin position="1"/>
        <end position="46"/>
    </location>
</feature>
<dbReference type="EMBL" id="JALLBG020000148">
    <property type="protein sequence ID" value="KAL3761657.1"/>
    <property type="molecule type" value="Genomic_DNA"/>
</dbReference>
<gene>
    <name evidence="7" type="ORF">ACHAWU_000144</name>
</gene>
<keyword evidence="8" id="KW-1185">Reference proteome</keyword>
<evidence type="ECO:0000313" key="8">
    <source>
        <dbReference type="Proteomes" id="UP001530293"/>
    </source>
</evidence>
<keyword evidence="1" id="KW-0677">Repeat</keyword>
<dbReference type="Gene3D" id="1.25.40.10">
    <property type="entry name" value="Tetratricopeptide repeat domain"/>
    <property type="match status" value="1"/>
</dbReference>
<evidence type="ECO:0000256" key="1">
    <source>
        <dbReference type="ARBA" id="ARBA00022737"/>
    </source>
</evidence>
<keyword evidence="2" id="KW-0802">TPR repeat</keyword>
<feature type="coiled-coil region" evidence="3">
    <location>
        <begin position="288"/>
        <end position="331"/>
    </location>
</feature>
<evidence type="ECO:0000256" key="4">
    <source>
        <dbReference type="SAM" id="SignalP"/>
    </source>
</evidence>
<dbReference type="Gene3D" id="1.10.287.110">
    <property type="entry name" value="DnaJ domain"/>
    <property type="match status" value="1"/>
</dbReference>
<name>A0ABD3MDI0_9STRA</name>
<feature type="domain" description="J" evidence="5">
    <location>
        <begin position="652"/>
        <end position="717"/>
    </location>
</feature>
<dbReference type="InterPro" id="IPR001623">
    <property type="entry name" value="DnaJ_domain"/>
</dbReference>
<comment type="caution">
    <text evidence="7">The sequence shown here is derived from an EMBL/GenBank/DDBJ whole genome shotgun (WGS) entry which is preliminary data.</text>
</comment>
<dbReference type="InterPro" id="IPR003582">
    <property type="entry name" value="ShKT_dom"/>
</dbReference>
<dbReference type="PROSITE" id="PS50076">
    <property type="entry name" value="DNAJ_2"/>
    <property type="match status" value="1"/>
</dbReference>
<dbReference type="InterPro" id="IPR036869">
    <property type="entry name" value="J_dom_sf"/>
</dbReference>
<dbReference type="Pfam" id="PF01549">
    <property type="entry name" value="ShK"/>
    <property type="match status" value="1"/>
</dbReference>
<dbReference type="AlphaFoldDB" id="A0ABD3MDI0"/>
<dbReference type="SMART" id="SM00254">
    <property type="entry name" value="ShKT"/>
    <property type="match status" value="1"/>
</dbReference>
<feature type="domain" description="ShKT" evidence="6">
    <location>
        <begin position="94"/>
        <end position="131"/>
    </location>
</feature>
<sequence>MAMAMGGLAMGCAGFQTFSRRRSRLRRCFNLLHSVCLLLLILTIAASDGGTDTADVDSAATGISNDEVLELVTSIEVALPAKRVHARRKKVSSEVVEDRNEGCADWAAQGECEANPDYMLENCAASCSDSESGDNDNGDNGSGEQNDDIVAEKGTAFIYQGEDAAIGAFRFAERYTSYYENEVIPISTVLDIARELQQSLTSSSCGQDYTPSTDVTHCGGESDNKKSRPCSAGKLWKRAEDMRKAELYDAAGADLIRALLKLGTEVDFVEKCERSLQWAFVSVRKQREREHKLALEEAKLEKRRMEEMEAMAEAEERKKEYEANFVTFGKRLQESLLEGSSSEAAIGADGSVESTNTESQLLITNVIQTFTAAGPQGGNWSETLQLIKKVSPSDKTEDILLIEARCHEMEGNHKQALSAAGKLIAKAANHEPWLNDSPRMMATTLGSNAAMQLGLSENAISFYQNVLKFDPEQERARKQYRGLKKVVKLLDKAEEQIQKGYNNAASEFVTDSLSAMRGLDVDSPLFRSKIQLKRCTILSSMGKYEEALENCDQAVELRLANESVVSAESRKEAHLARAEALLLDMDYDEAVSDLRAAFDLVPEDQEHMQEKRQLQQKLQQAMHQQKLWNGGEKDYRFNENTGYPDGRPPERDHAKILQLPIDLDQRTKDIKCAWLKKQFKALVRQYHPDKYKGNKKRAARKFKEVKEAKEIISSAWDC</sequence>
<dbReference type="SMART" id="SM00271">
    <property type="entry name" value="DnaJ"/>
    <property type="match status" value="1"/>
</dbReference>
<dbReference type="SUPFAM" id="SSF48452">
    <property type="entry name" value="TPR-like"/>
    <property type="match status" value="1"/>
</dbReference>
<dbReference type="PANTHER" id="PTHR45188">
    <property type="entry name" value="DNAJ PROTEIN P58IPK HOMOLOG"/>
    <property type="match status" value="1"/>
</dbReference>
<dbReference type="InterPro" id="IPR011990">
    <property type="entry name" value="TPR-like_helical_dom_sf"/>
</dbReference>
<evidence type="ECO:0000313" key="7">
    <source>
        <dbReference type="EMBL" id="KAL3761657.1"/>
    </source>
</evidence>
<accession>A0ABD3MDI0</accession>
<feature type="chain" id="PRO_5044835112" evidence="4">
    <location>
        <begin position="47"/>
        <end position="718"/>
    </location>
</feature>
<evidence type="ECO:0000259" key="5">
    <source>
        <dbReference type="PROSITE" id="PS50076"/>
    </source>
</evidence>
<dbReference type="SUPFAM" id="SSF46565">
    <property type="entry name" value="Chaperone J-domain"/>
    <property type="match status" value="1"/>
</dbReference>
<reference evidence="7 8" key="1">
    <citation type="submission" date="2024-10" db="EMBL/GenBank/DDBJ databases">
        <title>Updated reference genomes for cyclostephanoid diatoms.</title>
        <authorList>
            <person name="Roberts W.R."/>
            <person name="Alverson A.J."/>
        </authorList>
    </citation>
    <scope>NUCLEOTIDE SEQUENCE [LARGE SCALE GENOMIC DNA]</scope>
    <source>
        <strain evidence="7 8">AJA232-27</strain>
    </source>
</reference>
<keyword evidence="3" id="KW-0175">Coiled coil</keyword>
<dbReference type="Proteomes" id="UP001530293">
    <property type="component" value="Unassembled WGS sequence"/>
</dbReference>
<proteinExistence type="predicted"/>
<keyword evidence="4" id="KW-0732">Signal</keyword>
<dbReference type="PANTHER" id="PTHR45188:SF2">
    <property type="entry name" value="DNAJ HOMOLOG SUBFAMILY C MEMBER 7"/>
    <property type="match status" value="1"/>
</dbReference>
<dbReference type="Pfam" id="PF00226">
    <property type="entry name" value="DnaJ"/>
    <property type="match status" value="1"/>
</dbReference>
<dbReference type="InterPro" id="IPR019734">
    <property type="entry name" value="TPR_rpt"/>
</dbReference>
<organism evidence="7 8">
    <name type="scientific">Discostella pseudostelligera</name>
    <dbReference type="NCBI Taxonomy" id="259834"/>
    <lineage>
        <taxon>Eukaryota</taxon>
        <taxon>Sar</taxon>
        <taxon>Stramenopiles</taxon>
        <taxon>Ochrophyta</taxon>
        <taxon>Bacillariophyta</taxon>
        <taxon>Coscinodiscophyceae</taxon>
        <taxon>Thalassiosirophycidae</taxon>
        <taxon>Stephanodiscales</taxon>
        <taxon>Stephanodiscaceae</taxon>
        <taxon>Discostella</taxon>
    </lineage>
</organism>